<gene>
    <name evidence="1" type="ORF">EGI15_19900</name>
</gene>
<evidence type="ECO:0000313" key="1">
    <source>
        <dbReference type="EMBL" id="ROH88946.1"/>
    </source>
</evidence>
<dbReference type="InterPro" id="IPR036526">
    <property type="entry name" value="C-N_Hydrolase_sf"/>
</dbReference>
<dbReference type="SUPFAM" id="SSF56317">
    <property type="entry name" value="Carbon-nitrogen hydrolase"/>
    <property type="match status" value="1"/>
</dbReference>
<dbReference type="EMBL" id="RJTW01000009">
    <property type="protein sequence ID" value="ROH88946.1"/>
    <property type="molecule type" value="Genomic_DNA"/>
</dbReference>
<proteinExistence type="predicted"/>
<keyword evidence="2" id="KW-1185">Reference proteome</keyword>
<organism evidence="1 2">
    <name type="scientific">Chryseobacterium cucumeris</name>
    <dbReference type="NCBI Taxonomy" id="1813611"/>
    <lineage>
        <taxon>Bacteria</taxon>
        <taxon>Pseudomonadati</taxon>
        <taxon>Bacteroidota</taxon>
        <taxon>Flavobacteriia</taxon>
        <taxon>Flavobacteriales</taxon>
        <taxon>Weeksellaceae</taxon>
        <taxon>Chryseobacterium group</taxon>
        <taxon>Chryseobacterium</taxon>
    </lineage>
</organism>
<sequence length="1124" mass="132701">MTYFNKDEIFLAYKKVKHFFYYDNANLLEKKKISNFENELFFSNEEIPSHNVKEVKAILFERVSGFINDYFENNLVSEKILKERIGLIKLPKSLIKQNLDIITNKANINENLKIERFSYFADMPIELHIISVLWILYSGRYLNSCISGSSYANCLDMEFLNNKNEPSSNFKLFKPYFVQYQTWRDTAITKAEALLNEGRDVTILSLDIKNYYHSVRINLLSTFKQIEKQISRVESNNSELEIERVKKINDWLLKIHKLYKEKCITFFGEIFDNQIPDPNEYNLPVGLISSGLLANYYLKELDERIINNINPAFYGRYVDDLMFVFSDINNFVDKDLNSSIITFLNKNFVKKDILDFEVKNEYIKDTYFKNGDYLDLKESILENDRLKKQKENLDFDENKTNVFLTDNIKFKIKTFDKRNHKDIYEKNDDLFNYDELTIQSSKVVLHYLDHKESRAIINIFKRKLDNQRSEFRFLPDEDEISEKFDEEAFELRYNDSINKFRSISDFSENKYGASKFLAKKIFAKSFGDKEIDDDSDNQILTFFKGEIAIKFYSLWEKVATYFIVSNREEYLFKFIKNVEKAIHHTDFSFRSFSESRKSSEEERKLLFDYLEVSVAIPLALNPNFVSYHLFNESDQLFFKNIRKLSLGIRKSNLIRHSLMSIPSCNLTNILCTNLSLLENDFNKYKNESKAINIFEINKSFAFLVPYYVQFHDVNILRIIQVITSLDNITIKKSDEFDYLYPPKKDAKGKTVKKIKDKEIDIINSIPDDSFKLYYFINYSWKFNVKIIDFERTKKRYFTIDKLEQHTKSSQSIYVNVTGDKVDNGYSDQVNKNIAIANIKINSADMFASITGHANVKKNRRKNIFGLINEADKNEADLLVFPEVSIPYSWIRLLAERSHKRFMGIVAGLEHWVNSKGVVFNFMVTILPFKINYYTTSIIKLRLKNHYSHFEKHQIKGYRLLIPNENLDNYTMSYDLFHWRKTYFSVYNCFELADINHRSLFKSKVDFIIASEYNKDTSYFADIAGAWVRDIHSYFIQVNSSDFGDSRIIQPSKSFCKDLIQVKGGNNSTILVGNLDIQKLRNFQYKEYHLQKDDIDGGKTVLKPTPPDFDRKNVKIRIENKDFNI</sequence>
<accession>A0ABX9X3X9</accession>
<reference evidence="1 2" key="1">
    <citation type="submission" date="2018-11" db="EMBL/GenBank/DDBJ databases">
        <title>Proposal to divide the Flavobacteriaceae and reorganize its genera based on Amino Acid Identity values calculated from whole genome sequences.</title>
        <authorList>
            <person name="Nicholson A.C."/>
            <person name="Gulvik C.A."/>
            <person name="Whitney A.M."/>
            <person name="Humrighouse B.W."/>
            <person name="Bell M."/>
            <person name="Holmes B."/>
            <person name="Steigerwalt A."/>
            <person name="Villarma A."/>
            <person name="Sheth M."/>
            <person name="Batra D."/>
            <person name="Pryor J."/>
            <person name="Bernardet J.-F."/>
            <person name="Hugo C."/>
            <person name="Kampfer P."/>
            <person name="Newman J."/>
            <person name="Mcquiston J.R."/>
        </authorList>
    </citation>
    <scope>NUCLEOTIDE SEQUENCE [LARGE SCALE GENOMIC DNA]</scope>
    <source>
        <strain evidence="1 2">G0235</strain>
    </source>
</reference>
<protein>
    <recommendedName>
        <fullName evidence="3">Reverse transcriptase (RNA-dependent DNA polymerase)</fullName>
    </recommendedName>
</protein>
<dbReference type="GeneID" id="301714944"/>
<comment type="caution">
    <text evidence="1">The sequence shown here is derived from an EMBL/GenBank/DDBJ whole genome shotgun (WGS) entry which is preliminary data.</text>
</comment>
<dbReference type="Gene3D" id="3.60.110.10">
    <property type="entry name" value="Carbon-nitrogen hydrolase"/>
    <property type="match status" value="1"/>
</dbReference>
<evidence type="ECO:0008006" key="3">
    <source>
        <dbReference type="Google" id="ProtNLM"/>
    </source>
</evidence>
<dbReference type="Proteomes" id="UP000281899">
    <property type="component" value="Unassembled WGS sequence"/>
</dbReference>
<evidence type="ECO:0000313" key="2">
    <source>
        <dbReference type="Proteomes" id="UP000281899"/>
    </source>
</evidence>
<name>A0ABX9X3X9_9FLAO</name>
<dbReference type="RefSeq" id="WP_123279661.1">
    <property type="nucleotide sequence ID" value="NZ_JALRGU010000553.1"/>
</dbReference>